<sequence length="49" mass="5316">MCAARQWSAPIRTRSALGCTVGADRKIARERYSFISSTRKLATLCGGVV</sequence>
<reference evidence="1 2" key="1">
    <citation type="submission" date="2019-02" db="EMBL/GenBank/DDBJ databases">
        <title>Deep-cultivation of Planctomycetes and their phenomic and genomic characterization uncovers novel biology.</title>
        <authorList>
            <person name="Wiegand S."/>
            <person name="Jogler M."/>
            <person name="Boedeker C."/>
            <person name="Pinto D."/>
            <person name="Vollmers J."/>
            <person name="Rivas-Marin E."/>
            <person name="Kohn T."/>
            <person name="Peeters S.H."/>
            <person name="Heuer A."/>
            <person name="Rast P."/>
            <person name="Oberbeckmann S."/>
            <person name="Bunk B."/>
            <person name="Jeske O."/>
            <person name="Meyerdierks A."/>
            <person name="Storesund J.E."/>
            <person name="Kallscheuer N."/>
            <person name="Luecker S."/>
            <person name="Lage O.M."/>
            <person name="Pohl T."/>
            <person name="Merkel B.J."/>
            <person name="Hornburger P."/>
            <person name="Mueller R.-W."/>
            <person name="Bruemmer F."/>
            <person name="Labrenz M."/>
            <person name="Spormann A.M."/>
            <person name="Op den Camp H."/>
            <person name="Overmann J."/>
            <person name="Amann R."/>
            <person name="Jetten M.S.M."/>
            <person name="Mascher T."/>
            <person name="Medema M.H."/>
            <person name="Devos D.P."/>
            <person name="Kaster A.-K."/>
            <person name="Ovreas L."/>
            <person name="Rohde M."/>
            <person name="Galperin M.Y."/>
            <person name="Jogler C."/>
        </authorList>
    </citation>
    <scope>NUCLEOTIDE SEQUENCE [LARGE SCALE GENOMIC DNA]</scope>
    <source>
        <strain evidence="1 2">Poly24</strain>
    </source>
</reference>
<dbReference type="AlphaFoldDB" id="A0A518JXW2"/>
<gene>
    <name evidence="1" type="ORF">Poly24_41020</name>
</gene>
<protein>
    <submittedName>
        <fullName evidence="1">Uncharacterized protein</fullName>
    </submittedName>
</protein>
<dbReference type="Proteomes" id="UP000315082">
    <property type="component" value="Chromosome"/>
</dbReference>
<dbReference type="KEGG" id="rcf:Poly24_41020"/>
<evidence type="ECO:0000313" key="1">
    <source>
        <dbReference type="EMBL" id="QDV70381.1"/>
    </source>
</evidence>
<evidence type="ECO:0000313" key="2">
    <source>
        <dbReference type="Proteomes" id="UP000315082"/>
    </source>
</evidence>
<keyword evidence="2" id="KW-1185">Reference proteome</keyword>
<dbReference type="EMBL" id="CP036348">
    <property type="protein sequence ID" value="QDV70381.1"/>
    <property type="molecule type" value="Genomic_DNA"/>
</dbReference>
<organism evidence="1 2">
    <name type="scientific">Rosistilla carotiformis</name>
    <dbReference type="NCBI Taxonomy" id="2528017"/>
    <lineage>
        <taxon>Bacteria</taxon>
        <taxon>Pseudomonadati</taxon>
        <taxon>Planctomycetota</taxon>
        <taxon>Planctomycetia</taxon>
        <taxon>Pirellulales</taxon>
        <taxon>Pirellulaceae</taxon>
        <taxon>Rosistilla</taxon>
    </lineage>
</organism>
<name>A0A518JXW2_9BACT</name>
<proteinExistence type="predicted"/>
<accession>A0A518JXW2</accession>